<keyword evidence="5" id="KW-0472">Membrane</keyword>
<accession>A0A4R6T0P7</accession>
<keyword evidence="3" id="KW-0328">Glycosyltransferase</keyword>
<evidence type="ECO:0000259" key="6">
    <source>
        <dbReference type="Pfam" id="PF00535"/>
    </source>
</evidence>
<dbReference type="AlphaFoldDB" id="A0A4R6T0P7"/>
<evidence type="ECO:0000256" key="3">
    <source>
        <dbReference type="ARBA" id="ARBA00022676"/>
    </source>
</evidence>
<dbReference type="GO" id="GO:0016757">
    <property type="term" value="F:glycosyltransferase activity"/>
    <property type="evidence" value="ECO:0007669"/>
    <property type="project" value="UniProtKB-KW"/>
</dbReference>
<organism evidence="7 8">
    <name type="scientific">Pedobacter metabolipauper</name>
    <dbReference type="NCBI Taxonomy" id="425513"/>
    <lineage>
        <taxon>Bacteria</taxon>
        <taxon>Pseudomonadati</taxon>
        <taxon>Bacteroidota</taxon>
        <taxon>Sphingobacteriia</taxon>
        <taxon>Sphingobacteriales</taxon>
        <taxon>Sphingobacteriaceae</taxon>
        <taxon>Pedobacter</taxon>
    </lineage>
</organism>
<reference evidence="7 8" key="1">
    <citation type="submission" date="2019-03" db="EMBL/GenBank/DDBJ databases">
        <title>Genomic Encyclopedia of Archaeal and Bacterial Type Strains, Phase II (KMG-II): from individual species to whole genera.</title>
        <authorList>
            <person name="Goeker M."/>
        </authorList>
    </citation>
    <scope>NUCLEOTIDE SEQUENCE [LARGE SCALE GENOMIC DNA]</scope>
    <source>
        <strain evidence="7 8">DSM 19035</strain>
    </source>
</reference>
<dbReference type="OrthoDB" id="1016922at2"/>
<dbReference type="RefSeq" id="WP_133575030.1">
    <property type="nucleotide sequence ID" value="NZ_SNYC01000003.1"/>
</dbReference>
<evidence type="ECO:0000256" key="5">
    <source>
        <dbReference type="ARBA" id="ARBA00023136"/>
    </source>
</evidence>
<dbReference type="Gene3D" id="3.90.550.10">
    <property type="entry name" value="Spore Coat Polysaccharide Biosynthesis Protein SpsA, Chain A"/>
    <property type="match status" value="1"/>
</dbReference>
<dbReference type="PANTHER" id="PTHR43646:SF2">
    <property type="entry name" value="GLYCOSYLTRANSFERASE 2-LIKE DOMAIN-CONTAINING PROTEIN"/>
    <property type="match status" value="1"/>
</dbReference>
<evidence type="ECO:0000313" key="8">
    <source>
        <dbReference type="Proteomes" id="UP000295620"/>
    </source>
</evidence>
<proteinExistence type="predicted"/>
<evidence type="ECO:0000313" key="7">
    <source>
        <dbReference type="EMBL" id="TDQ12002.1"/>
    </source>
</evidence>
<comment type="caution">
    <text evidence="7">The sequence shown here is derived from an EMBL/GenBank/DDBJ whole genome shotgun (WGS) entry which is preliminary data.</text>
</comment>
<gene>
    <name evidence="7" type="ORF">ATK78_1132</name>
</gene>
<dbReference type="InterPro" id="IPR001173">
    <property type="entry name" value="Glyco_trans_2-like"/>
</dbReference>
<dbReference type="GO" id="GO:0005886">
    <property type="term" value="C:plasma membrane"/>
    <property type="evidence" value="ECO:0007669"/>
    <property type="project" value="UniProtKB-SubCell"/>
</dbReference>
<dbReference type="SUPFAM" id="SSF53448">
    <property type="entry name" value="Nucleotide-diphospho-sugar transferases"/>
    <property type="match status" value="1"/>
</dbReference>
<keyword evidence="8" id="KW-1185">Reference proteome</keyword>
<feature type="domain" description="Glycosyltransferase 2-like" evidence="6">
    <location>
        <begin position="42"/>
        <end position="198"/>
    </location>
</feature>
<evidence type="ECO:0000256" key="1">
    <source>
        <dbReference type="ARBA" id="ARBA00004236"/>
    </source>
</evidence>
<dbReference type="CDD" id="cd00761">
    <property type="entry name" value="Glyco_tranf_GTA_type"/>
    <property type="match status" value="1"/>
</dbReference>
<keyword evidence="2" id="KW-1003">Cell membrane</keyword>
<evidence type="ECO:0000256" key="4">
    <source>
        <dbReference type="ARBA" id="ARBA00022679"/>
    </source>
</evidence>
<keyword evidence="4 7" id="KW-0808">Transferase</keyword>
<dbReference type="EMBL" id="SNYC01000003">
    <property type="protein sequence ID" value="TDQ12002.1"/>
    <property type="molecule type" value="Genomic_DNA"/>
</dbReference>
<dbReference type="Pfam" id="PF00535">
    <property type="entry name" value="Glycos_transf_2"/>
    <property type="match status" value="1"/>
</dbReference>
<sequence length="268" mass="30077">MRPIKIPAQILKYTTQKNTSQEMCNLASQGYSALYKDSPEVSIVIPAYNEEENIVATLTSLCTNKTNRSVEIIVVDNNSKDKTQQLAVACGVKCVFQPVQGITVSRNMGLSEARGKYILNADADSIYPEDWIELMVKPLDNDQVALTYGQFALVPTAGTGRLTYFFYEYIAEFSRWINKKIKDEAVNVYGFNSGFRREQGLQVDGFNHPPGTNEDGWLALKLRNKGFGKLHLVNDIKALVWTTDRRIQLDGGLVKGTVKRVLRTLSKK</sequence>
<dbReference type="PANTHER" id="PTHR43646">
    <property type="entry name" value="GLYCOSYLTRANSFERASE"/>
    <property type="match status" value="1"/>
</dbReference>
<comment type="subcellular location">
    <subcellularLocation>
        <location evidence="1">Cell membrane</location>
    </subcellularLocation>
</comment>
<protein>
    <submittedName>
        <fullName evidence="7">Glycosyl transferase family 2</fullName>
    </submittedName>
</protein>
<dbReference type="InterPro" id="IPR029044">
    <property type="entry name" value="Nucleotide-diphossugar_trans"/>
</dbReference>
<dbReference type="Proteomes" id="UP000295620">
    <property type="component" value="Unassembled WGS sequence"/>
</dbReference>
<evidence type="ECO:0000256" key="2">
    <source>
        <dbReference type="ARBA" id="ARBA00022475"/>
    </source>
</evidence>
<name>A0A4R6T0P7_9SPHI</name>